<sequence length="311" mass="34814">MAYMDALRQYISSDAYDRLLKANLSYVDIIRNGEIYLSQVTELTLNDSKQLISEALKLCFKTTFQPTINVPEWRRLTTCCDSIDRITRGGIPVNRLVEVAGASGVGKTQFCLQLALTVQLPVTAGGLSKGAVYICTEDIFPSKRFLQLSNAFGSKYPHFDVTFMDNVFLEHISDYEQLRRCCTVRLPKLLQQKKIGLIVIDSIAGIFRSENVNVNYATRSQQFYTITSTLVKLSMDYGIAIVNTNQVIDNTETGKMEPCLGLAWSNLVTCRFWLCRFSGNIRSFEVVFAPDLPNSDCKFAITEAGLIGANV</sequence>
<proteinExistence type="predicted"/>
<protein>
    <recommendedName>
        <fullName evidence="7">RecA family profile 1 domain-containing protein</fullName>
    </recommendedName>
</protein>
<name>A0AAN7SRA7_9COLE</name>
<dbReference type="InterPro" id="IPR016467">
    <property type="entry name" value="DNA_recomb/repair_RecA-like"/>
</dbReference>
<comment type="subcellular location">
    <subcellularLocation>
        <location evidence="1">Nucleus</location>
    </subcellularLocation>
</comment>
<organism evidence="8 9">
    <name type="scientific">Aquatica leii</name>
    <dbReference type="NCBI Taxonomy" id="1421715"/>
    <lineage>
        <taxon>Eukaryota</taxon>
        <taxon>Metazoa</taxon>
        <taxon>Ecdysozoa</taxon>
        <taxon>Arthropoda</taxon>
        <taxon>Hexapoda</taxon>
        <taxon>Insecta</taxon>
        <taxon>Pterygota</taxon>
        <taxon>Neoptera</taxon>
        <taxon>Endopterygota</taxon>
        <taxon>Coleoptera</taxon>
        <taxon>Polyphaga</taxon>
        <taxon>Elateriformia</taxon>
        <taxon>Elateroidea</taxon>
        <taxon>Lampyridae</taxon>
        <taxon>Luciolinae</taxon>
        <taxon>Aquatica</taxon>
    </lineage>
</organism>
<dbReference type="Pfam" id="PF08423">
    <property type="entry name" value="Rad51"/>
    <property type="match status" value="1"/>
</dbReference>
<dbReference type="GO" id="GO:0005657">
    <property type="term" value="C:replication fork"/>
    <property type="evidence" value="ECO:0007669"/>
    <property type="project" value="TreeGrafter"/>
</dbReference>
<dbReference type="GO" id="GO:0000400">
    <property type="term" value="F:four-way junction DNA binding"/>
    <property type="evidence" value="ECO:0007669"/>
    <property type="project" value="TreeGrafter"/>
</dbReference>
<keyword evidence="4" id="KW-0067">ATP-binding</keyword>
<evidence type="ECO:0000256" key="1">
    <source>
        <dbReference type="ARBA" id="ARBA00004123"/>
    </source>
</evidence>
<evidence type="ECO:0000256" key="4">
    <source>
        <dbReference type="ARBA" id="ARBA00022840"/>
    </source>
</evidence>
<dbReference type="InterPro" id="IPR013632">
    <property type="entry name" value="Rad51_C"/>
</dbReference>
<keyword evidence="9" id="KW-1185">Reference proteome</keyword>
<dbReference type="InterPro" id="IPR020588">
    <property type="entry name" value="RecA_ATP-bd"/>
</dbReference>
<dbReference type="GO" id="GO:0045003">
    <property type="term" value="P:double-strand break repair via synthesis-dependent strand annealing"/>
    <property type="evidence" value="ECO:0007669"/>
    <property type="project" value="TreeGrafter"/>
</dbReference>
<keyword evidence="2" id="KW-0547">Nucleotide-binding</keyword>
<dbReference type="PANTHER" id="PTHR46487:SF1">
    <property type="entry name" value="DNA REPAIR PROTEIN XRCC3"/>
    <property type="match status" value="1"/>
</dbReference>
<evidence type="ECO:0000313" key="9">
    <source>
        <dbReference type="Proteomes" id="UP001353858"/>
    </source>
</evidence>
<dbReference type="PANTHER" id="PTHR46487">
    <property type="entry name" value="DNA REPAIR PROTEIN XRCC3"/>
    <property type="match status" value="1"/>
</dbReference>
<dbReference type="GO" id="GO:0090656">
    <property type="term" value="P:t-circle formation"/>
    <property type="evidence" value="ECO:0007669"/>
    <property type="project" value="TreeGrafter"/>
</dbReference>
<dbReference type="GO" id="GO:0033065">
    <property type="term" value="C:Rad51C-XRCC3 complex"/>
    <property type="evidence" value="ECO:0007669"/>
    <property type="project" value="TreeGrafter"/>
</dbReference>
<dbReference type="SUPFAM" id="SSF52540">
    <property type="entry name" value="P-loop containing nucleoside triphosphate hydrolases"/>
    <property type="match status" value="1"/>
</dbReference>
<keyword evidence="3" id="KW-0227">DNA damage</keyword>
<dbReference type="InterPro" id="IPR047348">
    <property type="entry name" value="XRCC3-like_C"/>
</dbReference>
<evidence type="ECO:0000256" key="3">
    <source>
        <dbReference type="ARBA" id="ARBA00022763"/>
    </source>
</evidence>
<dbReference type="Proteomes" id="UP001353858">
    <property type="component" value="Unassembled WGS sequence"/>
</dbReference>
<dbReference type="PROSITE" id="PS50162">
    <property type="entry name" value="RECA_2"/>
    <property type="match status" value="1"/>
</dbReference>
<keyword evidence="6" id="KW-0539">Nucleus</keyword>
<reference evidence="9" key="1">
    <citation type="submission" date="2023-01" db="EMBL/GenBank/DDBJ databases">
        <title>Key to firefly adult light organ development and bioluminescence: homeobox transcription factors regulate luciferase expression and transportation to peroxisome.</title>
        <authorList>
            <person name="Fu X."/>
        </authorList>
    </citation>
    <scope>NUCLEOTIDE SEQUENCE [LARGE SCALE GENOMIC DNA]</scope>
</reference>
<dbReference type="EMBL" id="JARPUR010000003">
    <property type="protein sequence ID" value="KAK4880140.1"/>
    <property type="molecule type" value="Genomic_DNA"/>
</dbReference>
<dbReference type="PIRSF" id="PIRSF005856">
    <property type="entry name" value="Rad51"/>
    <property type="match status" value="1"/>
</dbReference>
<accession>A0AAN7SRA7</accession>
<gene>
    <name evidence="8" type="ORF">RN001_008286</name>
</gene>
<feature type="domain" description="RecA family profile 1" evidence="7">
    <location>
        <begin position="72"/>
        <end position="247"/>
    </location>
</feature>
<evidence type="ECO:0000256" key="6">
    <source>
        <dbReference type="ARBA" id="ARBA00023242"/>
    </source>
</evidence>
<evidence type="ECO:0000259" key="7">
    <source>
        <dbReference type="PROSITE" id="PS50162"/>
    </source>
</evidence>
<keyword evidence="5" id="KW-0234">DNA repair</keyword>
<evidence type="ECO:0000256" key="5">
    <source>
        <dbReference type="ARBA" id="ARBA00023204"/>
    </source>
</evidence>
<dbReference type="GO" id="GO:0000722">
    <property type="term" value="P:telomere maintenance via recombination"/>
    <property type="evidence" value="ECO:0007669"/>
    <property type="project" value="TreeGrafter"/>
</dbReference>
<dbReference type="Gene3D" id="3.40.50.300">
    <property type="entry name" value="P-loop containing nucleotide triphosphate hydrolases"/>
    <property type="match status" value="1"/>
</dbReference>
<dbReference type="GO" id="GO:0005524">
    <property type="term" value="F:ATP binding"/>
    <property type="evidence" value="ECO:0007669"/>
    <property type="project" value="UniProtKB-KW"/>
</dbReference>
<comment type="caution">
    <text evidence="8">The sequence shown here is derived from an EMBL/GenBank/DDBJ whole genome shotgun (WGS) entry which is preliminary data.</text>
</comment>
<evidence type="ECO:0000313" key="8">
    <source>
        <dbReference type="EMBL" id="KAK4880140.1"/>
    </source>
</evidence>
<dbReference type="GO" id="GO:0140664">
    <property type="term" value="F:ATP-dependent DNA damage sensor activity"/>
    <property type="evidence" value="ECO:0007669"/>
    <property type="project" value="InterPro"/>
</dbReference>
<dbReference type="CDD" id="cd19491">
    <property type="entry name" value="XRCC3"/>
    <property type="match status" value="1"/>
</dbReference>
<dbReference type="AlphaFoldDB" id="A0AAN7SRA7"/>
<evidence type="ECO:0000256" key="2">
    <source>
        <dbReference type="ARBA" id="ARBA00022741"/>
    </source>
</evidence>
<dbReference type="GO" id="GO:0071140">
    <property type="term" value="P:resolution of mitotic recombination intermediates"/>
    <property type="evidence" value="ECO:0007669"/>
    <property type="project" value="TreeGrafter"/>
</dbReference>
<dbReference type="InterPro" id="IPR027417">
    <property type="entry name" value="P-loop_NTPase"/>
</dbReference>